<evidence type="ECO:0000313" key="3">
    <source>
        <dbReference type="Proteomes" id="UP000721861"/>
    </source>
</evidence>
<sequence>MSSYRQILYQIVFCTKHRQKTLNPEHNEELFKYIWGIIKNRNCHLYRINGMEEHVHILSDTHPSIALADFVRDIKTATSIWLKESGFCPDFIGWADGYAAFTYSYWDKDMLINYIINQQQHHQKESFEDEYRRLLNEHGVTIDERYFLR</sequence>
<dbReference type="PANTHER" id="PTHR33360">
    <property type="entry name" value="TRANSPOSASE FOR INSERTION SEQUENCE ELEMENT IS200"/>
    <property type="match status" value="1"/>
</dbReference>
<organism evidence="2 3">
    <name type="scientific">Carboxylicivirga mesophila</name>
    <dbReference type="NCBI Taxonomy" id="1166478"/>
    <lineage>
        <taxon>Bacteria</taxon>
        <taxon>Pseudomonadati</taxon>
        <taxon>Bacteroidota</taxon>
        <taxon>Bacteroidia</taxon>
        <taxon>Marinilabiliales</taxon>
        <taxon>Marinilabiliaceae</taxon>
        <taxon>Carboxylicivirga</taxon>
    </lineage>
</organism>
<feature type="domain" description="Transposase IS200-like" evidence="1">
    <location>
        <begin position="4"/>
        <end position="118"/>
    </location>
</feature>
<dbReference type="Proteomes" id="UP000721861">
    <property type="component" value="Unassembled WGS sequence"/>
</dbReference>
<keyword evidence="3" id="KW-1185">Reference proteome</keyword>
<dbReference type="InterPro" id="IPR036515">
    <property type="entry name" value="Transposase_17_sf"/>
</dbReference>
<gene>
    <name evidence="2" type="primary">tnpA</name>
    <name evidence="2" type="ORF">KEM09_13805</name>
</gene>
<accession>A0ABS5KC18</accession>
<dbReference type="SUPFAM" id="SSF143422">
    <property type="entry name" value="Transposase IS200-like"/>
    <property type="match status" value="1"/>
</dbReference>
<dbReference type="EMBL" id="JAGUCN010000015">
    <property type="protein sequence ID" value="MBS2212486.1"/>
    <property type="molecule type" value="Genomic_DNA"/>
</dbReference>
<dbReference type="Gene3D" id="3.30.70.1290">
    <property type="entry name" value="Transposase IS200-like"/>
    <property type="match status" value="1"/>
</dbReference>
<evidence type="ECO:0000313" key="2">
    <source>
        <dbReference type="EMBL" id="MBS2212486.1"/>
    </source>
</evidence>
<dbReference type="PANTHER" id="PTHR33360:SF2">
    <property type="entry name" value="TRANSPOSASE FOR INSERTION SEQUENCE ELEMENT IS200"/>
    <property type="match status" value="1"/>
</dbReference>
<comment type="caution">
    <text evidence="2">The sequence shown here is derived from an EMBL/GenBank/DDBJ whole genome shotgun (WGS) entry which is preliminary data.</text>
</comment>
<dbReference type="InterPro" id="IPR002686">
    <property type="entry name" value="Transposase_17"/>
</dbReference>
<protein>
    <submittedName>
        <fullName evidence="2">IS200/IS605 family transposase</fullName>
    </submittedName>
</protein>
<name>A0ABS5KC18_9BACT</name>
<dbReference type="NCBIfam" id="NF033573">
    <property type="entry name" value="transpos_IS200"/>
    <property type="match status" value="1"/>
</dbReference>
<evidence type="ECO:0000259" key="1">
    <source>
        <dbReference type="SMART" id="SM01321"/>
    </source>
</evidence>
<proteinExistence type="predicted"/>
<dbReference type="RefSeq" id="WP_212229154.1">
    <property type="nucleotide sequence ID" value="NZ_JAGUCN010000015.1"/>
</dbReference>
<reference evidence="2 3" key="1">
    <citation type="journal article" date="2014" name="Int. J. Syst. Evol. Microbiol.">
        <title>Carboxylicivirga gen. nov. in the family Marinilabiliaceae with two novel species, Carboxylicivirga mesophila sp. nov. and Carboxylicivirga taeanensis sp. nov., and reclassification of Cytophaga fermentans as Saccharicrinis fermentans gen. nov., comb. nov.</title>
        <authorList>
            <person name="Yang S.H."/>
            <person name="Seo H.S."/>
            <person name="Woo J.H."/>
            <person name="Oh H.M."/>
            <person name="Jang H."/>
            <person name="Lee J.H."/>
            <person name="Kim S.J."/>
            <person name="Kwon K.K."/>
        </authorList>
    </citation>
    <scope>NUCLEOTIDE SEQUENCE [LARGE SCALE GENOMIC DNA]</scope>
    <source>
        <strain evidence="2 3">JCM 18290</strain>
    </source>
</reference>
<dbReference type="Pfam" id="PF01797">
    <property type="entry name" value="Y1_Tnp"/>
    <property type="match status" value="1"/>
</dbReference>
<dbReference type="SMART" id="SM01321">
    <property type="entry name" value="Y1_Tnp"/>
    <property type="match status" value="1"/>
</dbReference>